<dbReference type="Proteomes" id="UP000703661">
    <property type="component" value="Unassembled WGS sequence"/>
</dbReference>
<sequence>MIPAVTELFEQLTQSYERDLYEKEQDLLEARNLLHSIQTEIQEGHRTIEELRSKTVYLGQAEEQVRTLENMIRQEINLRQRLKLDSLIAQEESRLKQEMEAEKEKQCATGSAGGGRVGFDLGRVLKLEKETAELRSSLTHLQQSRKDQVEQIVQLKSQQGKRRHEYKRLIALCCNVSIDEVDDLLGPLLSTLGSEDGIA</sequence>
<evidence type="ECO:0000313" key="2">
    <source>
        <dbReference type="EMBL" id="KAG0013209.1"/>
    </source>
</evidence>
<organism evidence="2 3">
    <name type="scientific">Entomortierella chlamydospora</name>
    <dbReference type="NCBI Taxonomy" id="101097"/>
    <lineage>
        <taxon>Eukaryota</taxon>
        <taxon>Fungi</taxon>
        <taxon>Fungi incertae sedis</taxon>
        <taxon>Mucoromycota</taxon>
        <taxon>Mortierellomycotina</taxon>
        <taxon>Mortierellomycetes</taxon>
        <taxon>Mortierellales</taxon>
        <taxon>Mortierellaceae</taxon>
        <taxon>Entomortierella</taxon>
    </lineage>
</organism>
<dbReference type="GO" id="GO:0033309">
    <property type="term" value="C:SBF transcription complex"/>
    <property type="evidence" value="ECO:0007669"/>
    <property type="project" value="TreeGrafter"/>
</dbReference>
<keyword evidence="1" id="KW-0175">Coiled coil</keyword>
<dbReference type="GO" id="GO:0030907">
    <property type="term" value="C:MBF transcription complex"/>
    <property type="evidence" value="ECO:0007669"/>
    <property type="project" value="TreeGrafter"/>
</dbReference>
<evidence type="ECO:0000256" key="1">
    <source>
        <dbReference type="SAM" id="Coils"/>
    </source>
</evidence>
<gene>
    <name evidence="2" type="ORF">BGZ80_011221</name>
</gene>
<dbReference type="GO" id="GO:0010468">
    <property type="term" value="P:regulation of gene expression"/>
    <property type="evidence" value="ECO:0007669"/>
    <property type="project" value="UniProtKB-ARBA"/>
</dbReference>
<evidence type="ECO:0000313" key="3">
    <source>
        <dbReference type="Proteomes" id="UP000703661"/>
    </source>
</evidence>
<dbReference type="EMBL" id="JAAAID010000877">
    <property type="protein sequence ID" value="KAG0013209.1"/>
    <property type="molecule type" value="Genomic_DNA"/>
</dbReference>
<accession>A0A9P6MUY8</accession>
<keyword evidence="3" id="KW-1185">Reference proteome</keyword>
<protein>
    <submittedName>
        <fullName evidence="2">Uncharacterized protein</fullName>
    </submittedName>
</protein>
<feature type="coiled-coil region" evidence="1">
    <location>
        <begin position="58"/>
        <end position="85"/>
    </location>
</feature>
<dbReference type="InterPro" id="IPR051642">
    <property type="entry name" value="SWI6-like"/>
</dbReference>
<name>A0A9P6MUY8_9FUNG</name>
<dbReference type="PANTHER" id="PTHR43828">
    <property type="entry name" value="ASPARAGINASE"/>
    <property type="match status" value="1"/>
</dbReference>
<reference evidence="2" key="1">
    <citation type="journal article" date="2020" name="Fungal Divers.">
        <title>Resolving the Mortierellaceae phylogeny through synthesis of multi-gene phylogenetics and phylogenomics.</title>
        <authorList>
            <person name="Vandepol N."/>
            <person name="Liber J."/>
            <person name="Desiro A."/>
            <person name="Na H."/>
            <person name="Kennedy M."/>
            <person name="Barry K."/>
            <person name="Grigoriev I.V."/>
            <person name="Miller A.N."/>
            <person name="O'Donnell K."/>
            <person name="Stajich J.E."/>
            <person name="Bonito G."/>
        </authorList>
    </citation>
    <scope>NUCLEOTIDE SEQUENCE</scope>
    <source>
        <strain evidence="2">NRRL 2769</strain>
    </source>
</reference>
<proteinExistence type="predicted"/>
<dbReference type="PANTHER" id="PTHR43828:SF15">
    <property type="entry name" value="TRANSCRIPTION FACTOR MBP1"/>
    <property type="match status" value="1"/>
</dbReference>
<dbReference type="AlphaFoldDB" id="A0A9P6MUY8"/>
<comment type="caution">
    <text evidence="2">The sequence shown here is derived from an EMBL/GenBank/DDBJ whole genome shotgun (WGS) entry which is preliminary data.</text>
</comment>